<organism evidence="2 3">
    <name type="scientific">Streptomyces incanus</name>
    <dbReference type="NCBI Taxonomy" id="887453"/>
    <lineage>
        <taxon>Bacteria</taxon>
        <taxon>Bacillati</taxon>
        <taxon>Actinomycetota</taxon>
        <taxon>Actinomycetes</taxon>
        <taxon>Kitasatosporales</taxon>
        <taxon>Streptomycetaceae</taxon>
        <taxon>Streptomyces</taxon>
    </lineage>
</organism>
<dbReference type="Pfam" id="PF12770">
    <property type="entry name" value="CHAT"/>
    <property type="match status" value="1"/>
</dbReference>
<keyword evidence="3" id="KW-1185">Reference proteome</keyword>
<evidence type="ECO:0000313" key="3">
    <source>
        <dbReference type="Proteomes" id="UP001596183"/>
    </source>
</evidence>
<dbReference type="Gene3D" id="1.25.40.10">
    <property type="entry name" value="Tetratricopeptide repeat domain"/>
    <property type="match status" value="2"/>
</dbReference>
<evidence type="ECO:0000259" key="1">
    <source>
        <dbReference type="Pfam" id="PF12770"/>
    </source>
</evidence>
<name>A0ABW0XYS8_9ACTN</name>
<feature type="domain" description="CHAT" evidence="1">
    <location>
        <begin position="982"/>
        <end position="1255"/>
    </location>
</feature>
<dbReference type="EMBL" id="JBHSPC010000089">
    <property type="protein sequence ID" value="MFC5673606.1"/>
    <property type="molecule type" value="Genomic_DNA"/>
</dbReference>
<dbReference type="Proteomes" id="UP001596183">
    <property type="component" value="Unassembled WGS sequence"/>
</dbReference>
<dbReference type="InterPro" id="IPR024983">
    <property type="entry name" value="CHAT_dom"/>
</dbReference>
<dbReference type="SUPFAM" id="SSF48452">
    <property type="entry name" value="TPR-like"/>
    <property type="match status" value="1"/>
</dbReference>
<gene>
    <name evidence="2" type="ORF">ACFP2V_26935</name>
</gene>
<reference evidence="3" key="1">
    <citation type="journal article" date="2019" name="Int. J. Syst. Evol. Microbiol.">
        <title>The Global Catalogue of Microorganisms (GCM) 10K type strain sequencing project: providing services to taxonomists for standard genome sequencing and annotation.</title>
        <authorList>
            <consortium name="The Broad Institute Genomics Platform"/>
            <consortium name="The Broad Institute Genome Sequencing Center for Infectious Disease"/>
            <person name="Wu L."/>
            <person name="Ma J."/>
        </authorList>
    </citation>
    <scope>NUCLEOTIDE SEQUENCE [LARGE SCALE GENOMIC DNA]</scope>
    <source>
        <strain evidence="3">JCM 13852</strain>
    </source>
</reference>
<sequence length="1256" mass="134084">MRYDRDWFLQAIYARLDRAGTADGGVAADVVFGPDADAELRGLLRTADTTTDMEARHAAGWLCAARAMAEPGDRDSVHGSMAGTLLFPVWVADPGLVPPGLAAGYASAGPAVRPDPANADGPAEWSALCAASVIAAEGRQHDPPPDASEDDRKLHEMAALLAATTPSHETRLATAIGCGSLAVLATWEYEPWFADRLEEVSRAVTLTGTTWPFGDLADADPVRFVHGVVKRTPAGSPARLLALDGLGRRLEERYLKSFDAEDLHEAVGIARDVVAQLPPANPHLVHGISALGSALLLLRQREGATAEECDEVVDLCRRGFAGHLKGPAAAGHDLGMALVLRAQHTGRVENLHEAVAVLTEALRAATTPGQNAALRNALGNVLRFRSVTTGAPADLDAALDLTDLTTASTGATDGTQPLLLAPAVALYTRYTRDPEANRADLDEALRRLREAEALMPPDHPDRPAALNYLGLVLTAGYQRSGKIEELNEAVGAHREAVALTSEGHGVLGVRLLNLGAALGLRHQLTGDGEDLREAQECRRRAAALPGMGRAHHARLLSSTGISLMRGCERAADPTTQLDEAVRLFREALALTPESDPLLPRRRHNLATALMDRMSQTLRTGDAREVRELADAVIAALPANSPDLPGALMVAAGARLMSPRALLSSAARGEAVALYRRAVEATPPGHPKRAFRLARLGAVLYGLGPARRRRRADLVAAAETFQEAALEQQCAPSERLDAAQAWGEVWAELGLWDRALDGYVVAVDLLHSVAPRQLVRDDQEFLLSRTVGLGAAAAACAVRCGRPGLAVGLLEQARGVILSHAFDADSDLTRLRETAPGLAARFEELRDALDTATDSGEFLEEGPPGPDARADLRQRLAAEWRDLTDRIRAEHPELDLLRPVRNWDERELRATAAAGPVVLVNVSPHGSDALVVTERSIDAVPLPGLDPRTTATRLQTFQDALVRIETPGTSRKQSQRAQQDVRETLAWLWQVVTGPVLDRLPAATRVWWSPGGLLGTLPLHAAAPTGGAPGALDRVVSSYTPTLRALHHARRRATRPAGTGTLVVSVAQATGQAPLPGARREAEHLARLLPGAALLADTSATHSAVVSALHRHAYAHFACHALGDLEHPSGSRLVLHDHTERPLTVRDLARLRLPSVRLAYLSACATLRTSPELADEAVHIVSAFQMAGFPHVVGSLWHVDDVIGAEVALSVYEALHTGDGTLDVARTAEALHRAVRTLRDTYPQTPSLWACQVHAGP</sequence>
<proteinExistence type="predicted"/>
<comment type="caution">
    <text evidence="2">The sequence shown here is derived from an EMBL/GenBank/DDBJ whole genome shotgun (WGS) entry which is preliminary data.</text>
</comment>
<dbReference type="InterPro" id="IPR011990">
    <property type="entry name" value="TPR-like_helical_dom_sf"/>
</dbReference>
<dbReference type="RefSeq" id="WP_381217709.1">
    <property type="nucleotide sequence ID" value="NZ_JBHSPC010000089.1"/>
</dbReference>
<accession>A0ABW0XYS8</accession>
<evidence type="ECO:0000313" key="2">
    <source>
        <dbReference type="EMBL" id="MFC5673606.1"/>
    </source>
</evidence>
<protein>
    <submittedName>
        <fullName evidence="2">CHAT domain-containing protein</fullName>
    </submittedName>
</protein>